<proteinExistence type="predicted"/>
<gene>
    <name evidence="2" type="ORF">XYCOK13_15870</name>
</gene>
<accession>A0A8J4H594</accession>
<organism evidence="2 3">
    <name type="scientific">Xylanibacillus composti</name>
    <dbReference type="NCBI Taxonomy" id="1572762"/>
    <lineage>
        <taxon>Bacteria</taxon>
        <taxon>Bacillati</taxon>
        <taxon>Bacillota</taxon>
        <taxon>Bacilli</taxon>
        <taxon>Bacillales</taxon>
        <taxon>Paenibacillaceae</taxon>
        <taxon>Xylanibacillus</taxon>
    </lineage>
</organism>
<evidence type="ECO:0000313" key="3">
    <source>
        <dbReference type="Proteomes" id="UP000677918"/>
    </source>
</evidence>
<comment type="caution">
    <text evidence="2">The sequence shown here is derived from an EMBL/GenBank/DDBJ whole genome shotgun (WGS) entry which is preliminary data.</text>
</comment>
<reference evidence="2" key="1">
    <citation type="submission" date="2021-04" db="EMBL/GenBank/DDBJ databases">
        <title>Draft genome sequence of Xylanibacillus composti strain K13.</title>
        <authorList>
            <person name="Uke A."/>
            <person name="Chhe C."/>
            <person name="Baramee S."/>
            <person name="Kosugi A."/>
        </authorList>
    </citation>
    <scope>NUCLEOTIDE SEQUENCE</scope>
    <source>
        <strain evidence="2">K13</strain>
    </source>
</reference>
<feature type="domain" description="PilZ" evidence="1">
    <location>
        <begin position="97"/>
        <end position="206"/>
    </location>
</feature>
<sequence length="221" mass="25654">MDDAEHLEFWPGQWIELQNESGDIFHTQIMKSEGRLTYIQRPTNRYCEHMSMTPGQSVEVFFHDQRNGLYSFTATLQRVQGRDSFESPFMRNVKRAQRRKYFRVPVDMEMELVEKSDDPAKSRQPLLLRTADLGGGGVAFHCAQSIPAGSKTSGVLHLRTKQNSKQIPFHGTIMNCRPLPDGQYKIALEFEDMKESLRSEIIKFCMFKQIELRNKLKNYSV</sequence>
<protein>
    <recommendedName>
        <fullName evidence="1">PilZ domain-containing protein</fullName>
    </recommendedName>
</protein>
<evidence type="ECO:0000313" key="2">
    <source>
        <dbReference type="EMBL" id="GIQ68763.1"/>
    </source>
</evidence>
<dbReference type="EMBL" id="BOVK01000018">
    <property type="protein sequence ID" value="GIQ68763.1"/>
    <property type="molecule type" value="Genomic_DNA"/>
</dbReference>
<dbReference type="Pfam" id="PF07238">
    <property type="entry name" value="PilZ"/>
    <property type="match status" value="1"/>
</dbReference>
<evidence type="ECO:0000259" key="1">
    <source>
        <dbReference type="Pfam" id="PF07238"/>
    </source>
</evidence>
<dbReference type="Gene3D" id="2.40.10.220">
    <property type="entry name" value="predicted glycosyltransferase like domains"/>
    <property type="match status" value="1"/>
</dbReference>
<dbReference type="Proteomes" id="UP000677918">
    <property type="component" value="Unassembled WGS sequence"/>
</dbReference>
<name>A0A8J4H594_9BACL</name>
<dbReference type="SUPFAM" id="SSF141371">
    <property type="entry name" value="PilZ domain-like"/>
    <property type="match status" value="1"/>
</dbReference>
<dbReference type="InterPro" id="IPR009875">
    <property type="entry name" value="PilZ_domain"/>
</dbReference>
<dbReference type="RefSeq" id="WP_213411444.1">
    <property type="nucleotide sequence ID" value="NZ_BOVK01000018.1"/>
</dbReference>
<dbReference type="AlphaFoldDB" id="A0A8J4H594"/>
<keyword evidence="3" id="KW-1185">Reference proteome</keyword>
<dbReference type="GO" id="GO:0035438">
    <property type="term" value="F:cyclic-di-GMP binding"/>
    <property type="evidence" value="ECO:0007669"/>
    <property type="project" value="InterPro"/>
</dbReference>